<dbReference type="SUPFAM" id="SSF51621">
    <property type="entry name" value="Phosphoenolpyruvate/pyruvate domain"/>
    <property type="match status" value="1"/>
</dbReference>
<gene>
    <name evidence="6" type="ORF">Tci_034151</name>
</gene>
<dbReference type="InterPro" id="IPR015813">
    <property type="entry name" value="Pyrv/PenolPyrv_kinase-like_dom"/>
</dbReference>
<organism evidence="6">
    <name type="scientific">Tanacetum cinerariifolium</name>
    <name type="common">Dalmatian daisy</name>
    <name type="synonym">Chrysanthemum cinerariifolium</name>
    <dbReference type="NCBI Taxonomy" id="118510"/>
    <lineage>
        <taxon>Eukaryota</taxon>
        <taxon>Viridiplantae</taxon>
        <taxon>Streptophyta</taxon>
        <taxon>Embryophyta</taxon>
        <taxon>Tracheophyta</taxon>
        <taxon>Spermatophyta</taxon>
        <taxon>Magnoliopsida</taxon>
        <taxon>eudicotyledons</taxon>
        <taxon>Gunneridae</taxon>
        <taxon>Pentapetalae</taxon>
        <taxon>asterids</taxon>
        <taxon>campanulids</taxon>
        <taxon>Asterales</taxon>
        <taxon>Asteraceae</taxon>
        <taxon>Asteroideae</taxon>
        <taxon>Anthemideae</taxon>
        <taxon>Anthemidinae</taxon>
        <taxon>Tanacetum</taxon>
    </lineage>
</organism>
<evidence type="ECO:0000256" key="4">
    <source>
        <dbReference type="SAM" id="MobiDB-lite"/>
    </source>
</evidence>
<keyword evidence="3 6" id="KW-0456">Lyase</keyword>
<evidence type="ECO:0000256" key="1">
    <source>
        <dbReference type="ARBA" id="ARBA00005568"/>
    </source>
</evidence>
<dbReference type="EMBL" id="BKCJ010004628">
    <property type="protein sequence ID" value="GEU62173.1"/>
    <property type="molecule type" value="Genomic_DNA"/>
</dbReference>
<dbReference type="PANTHER" id="PTHR30502">
    <property type="entry name" value="2-KETO-3-DEOXY-L-RHAMNONATE ALDOLASE"/>
    <property type="match status" value="1"/>
</dbReference>
<dbReference type="PANTHER" id="PTHR30502:SF0">
    <property type="entry name" value="PHOSPHOENOLPYRUVATE CARBOXYLASE FAMILY PROTEIN"/>
    <property type="match status" value="1"/>
</dbReference>
<sequence length="177" mass="18948">MCQVESKEGVKEIAAVDGVKCVQMGPLDLSASMRRRGKGKGKDGGGGPYLGGFAMPFELPDDMRPRVYHMISRAVDIAMLKNTCVEDVKRFKSKARSNDDLDSIEIDKDSEKFWVVYAFVISASRFIGLDSGGAEYDVGSEGLTSDNWVDMGLDSTPPANGLSTSRGGECGCTSTSG</sequence>
<evidence type="ECO:0000259" key="5">
    <source>
        <dbReference type="Pfam" id="PF03328"/>
    </source>
</evidence>
<dbReference type="GO" id="GO:0005737">
    <property type="term" value="C:cytoplasm"/>
    <property type="evidence" value="ECO:0007669"/>
    <property type="project" value="TreeGrafter"/>
</dbReference>
<name>A0A6L2LK58_TANCI</name>
<dbReference type="AlphaFoldDB" id="A0A6L2LK58"/>
<dbReference type="InterPro" id="IPR050251">
    <property type="entry name" value="HpcH-HpaI_aldolase"/>
</dbReference>
<proteinExistence type="inferred from homology"/>
<reference evidence="6" key="1">
    <citation type="journal article" date="2019" name="Sci. Rep.">
        <title>Draft genome of Tanacetum cinerariifolium, the natural source of mosquito coil.</title>
        <authorList>
            <person name="Yamashiro T."/>
            <person name="Shiraishi A."/>
            <person name="Satake H."/>
            <person name="Nakayama K."/>
        </authorList>
    </citation>
    <scope>NUCLEOTIDE SEQUENCE</scope>
</reference>
<comment type="similarity">
    <text evidence="1">Belongs to the HpcH/HpaI aldolase family.</text>
</comment>
<evidence type="ECO:0000256" key="3">
    <source>
        <dbReference type="ARBA" id="ARBA00023239"/>
    </source>
</evidence>
<dbReference type="GO" id="GO:0046872">
    <property type="term" value="F:metal ion binding"/>
    <property type="evidence" value="ECO:0007669"/>
    <property type="project" value="UniProtKB-KW"/>
</dbReference>
<feature type="region of interest" description="Disordered" evidence="4">
    <location>
        <begin position="154"/>
        <end position="177"/>
    </location>
</feature>
<comment type="caution">
    <text evidence="6">The sequence shown here is derived from an EMBL/GenBank/DDBJ whole genome shotgun (WGS) entry which is preliminary data.</text>
</comment>
<dbReference type="Pfam" id="PF03328">
    <property type="entry name" value="HpcH_HpaI"/>
    <property type="match status" value="1"/>
</dbReference>
<feature type="domain" description="HpcH/HpaI aldolase/citrate lyase" evidence="5">
    <location>
        <begin position="1"/>
        <end position="43"/>
    </location>
</feature>
<evidence type="ECO:0000256" key="2">
    <source>
        <dbReference type="ARBA" id="ARBA00022723"/>
    </source>
</evidence>
<keyword evidence="2" id="KW-0479">Metal-binding</keyword>
<dbReference type="GO" id="GO:0016832">
    <property type="term" value="F:aldehyde-lyase activity"/>
    <property type="evidence" value="ECO:0007669"/>
    <property type="project" value="TreeGrafter"/>
</dbReference>
<dbReference type="InterPro" id="IPR005000">
    <property type="entry name" value="Aldolase/citrate-lyase_domain"/>
</dbReference>
<accession>A0A6L2LK58</accession>
<dbReference type="InterPro" id="IPR040442">
    <property type="entry name" value="Pyrv_kinase-like_dom_sf"/>
</dbReference>
<feature type="compositionally biased region" description="Polar residues" evidence="4">
    <location>
        <begin position="157"/>
        <end position="177"/>
    </location>
</feature>
<evidence type="ECO:0000313" key="6">
    <source>
        <dbReference type="EMBL" id="GEU62173.1"/>
    </source>
</evidence>
<protein>
    <submittedName>
        <fullName evidence="6">Aldehyde-lyase domain-containing protein</fullName>
    </submittedName>
</protein>
<dbReference type="Gene3D" id="3.20.20.60">
    <property type="entry name" value="Phosphoenolpyruvate-binding domains"/>
    <property type="match status" value="1"/>
</dbReference>